<keyword evidence="2" id="KW-1185">Reference proteome</keyword>
<protein>
    <submittedName>
        <fullName evidence="1">Uncharacterized protein</fullName>
    </submittedName>
</protein>
<evidence type="ECO:0000313" key="1">
    <source>
        <dbReference type="EMBL" id="PIO76869.1"/>
    </source>
</evidence>
<dbReference type="Proteomes" id="UP000230423">
    <property type="component" value="Unassembled WGS sequence"/>
</dbReference>
<dbReference type="AlphaFoldDB" id="A0A2G9V2Z6"/>
<dbReference type="EMBL" id="KZ345026">
    <property type="protein sequence ID" value="PIO76869.1"/>
    <property type="molecule type" value="Genomic_DNA"/>
</dbReference>
<proteinExistence type="predicted"/>
<accession>A0A2G9V2Z6</accession>
<reference evidence="1 2" key="1">
    <citation type="submission" date="2015-09" db="EMBL/GenBank/DDBJ databases">
        <title>Draft genome of the parasitic nematode Teladorsagia circumcincta isolate WARC Sus (inbred).</title>
        <authorList>
            <person name="Mitreva M."/>
        </authorList>
    </citation>
    <scope>NUCLEOTIDE SEQUENCE [LARGE SCALE GENOMIC DNA]</scope>
    <source>
        <strain evidence="1 2">S</strain>
    </source>
</reference>
<gene>
    <name evidence="1" type="ORF">TELCIR_01061</name>
</gene>
<evidence type="ECO:0000313" key="2">
    <source>
        <dbReference type="Proteomes" id="UP000230423"/>
    </source>
</evidence>
<name>A0A2G9V2Z6_TELCI</name>
<sequence length="27" mass="3232">MLKIYCRRLLYLEIDPGNYGSLPIRFS</sequence>
<organism evidence="1 2">
    <name type="scientific">Teladorsagia circumcincta</name>
    <name type="common">Brown stomach worm</name>
    <name type="synonym">Ostertagia circumcincta</name>
    <dbReference type="NCBI Taxonomy" id="45464"/>
    <lineage>
        <taxon>Eukaryota</taxon>
        <taxon>Metazoa</taxon>
        <taxon>Ecdysozoa</taxon>
        <taxon>Nematoda</taxon>
        <taxon>Chromadorea</taxon>
        <taxon>Rhabditida</taxon>
        <taxon>Rhabditina</taxon>
        <taxon>Rhabditomorpha</taxon>
        <taxon>Strongyloidea</taxon>
        <taxon>Trichostrongylidae</taxon>
        <taxon>Teladorsagia</taxon>
    </lineage>
</organism>